<keyword evidence="1" id="KW-0812">Transmembrane</keyword>
<feature type="transmembrane region" description="Helical" evidence="1">
    <location>
        <begin position="59"/>
        <end position="80"/>
    </location>
</feature>
<evidence type="ECO:0000313" key="2">
    <source>
        <dbReference type="EMBL" id="KRM03175.1"/>
    </source>
</evidence>
<evidence type="ECO:0008006" key="4">
    <source>
        <dbReference type="Google" id="ProtNLM"/>
    </source>
</evidence>
<dbReference type="AlphaFoldDB" id="A0A0R1VCD5"/>
<keyword evidence="1" id="KW-0472">Membrane</keyword>
<accession>A0A0R1VCD5</accession>
<protein>
    <recommendedName>
        <fullName evidence="4">ABC superfamily ATP binding cassette transporter, membrane protein</fullName>
    </recommendedName>
</protein>
<evidence type="ECO:0000313" key="3">
    <source>
        <dbReference type="Proteomes" id="UP000051739"/>
    </source>
</evidence>
<comment type="caution">
    <text evidence="2">The sequence shown here is derived from an EMBL/GenBank/DDBJ whole genome shotgun (WGS) entry which is preliminary data.</text>
</comment>
<dbReference type="EMBL" id="AZFN01000005">
    <property type="protein sequence ID" value="KRM03175.1"/>
    <property type="molecule type" value="Genomic_DNA"/>
</dbReference>
<organism evidence="2 3">
    <name type="scientific">Limosilactobacillus gastricus DSM 16045</name>
    <dbReference type="NCBI Taxonomy" id="1423749"/>
    <lineage>
        <taxon>Bacteria</taxon>
        <taxon>Bacillati</taxon>
        <taxon>Bacillota</taxon>
        <taxon>Bacilli</taxon>
        <taxon>Lactobacillales</taxon>
        <taxon>Lactobacillaceae</taxon>
        <taxon>Limosilactobacillus</taxon>
    </lineage>
</organism>
<feature type="transmembrane region" description="Helical" evidence="1">
    <location>
        <begin position="180"/>
        <end position="199"/>
    </location>
</feature>
<feature type="transmembrane region" description="Helical" evidence="1">
    <location>
        <begin position="124"/>
        <end position="145"/>
    </location>
</feature>
<proteinExistence type="predicted"/>
<keyword evidence="3" id="KW-1185">Reference proteome</keyword>
<gene>
    <name evidence="2" type="ORF">FC60_GL001471</name>
</gene>
<reference evidence="2 3" key="1">
    <citation type="journal article" date="2015" name="Genome Announc.">
        <title>Expanding the biotechnology potential of lactobacilli through comparative genomics of 213 strains and associated genera.</title>
        <authorList>
            <person name="Sun Z."/>
            <person name="Harris H.M."/>
            <person name="McCann A."/>
            <person name="Guo C."/>
            <person name="Argimon S."/>
            <person name="Zhang W."/>
            <person name="Yang X."/>
            <person name="Jeffery I.B."/>
            <person name="Cooney J.C."/>
            <person name="Kagawa T.F."/>
            <person name="Liu W."/>
            <person name="Song Y."/>
            <person name="Salvetti E."/>
            <person name="Wrobel A."/>
            <person name="Rasinkangas P."/>
            <person name="Parkhill J."/>
            <person name="Rea M.C."/>
            <person name="O'Sullivan O."/>
            <person name="Ritari J."/>
            <person name="Douillard F.P."/>
            <person name="Paul Ross R."/>
            <person name="Yang R."/>
            <person name="Briner A.E."/>
            <person name="Felis G.E."/>
            <person name="de Vos W.M."/>
            <person name="Barrangou R."/>
            <person name="Klaenhammer T.R."/>
            <person name="Caufield P.W."/>
            <person name="Cui Y."/>
            <person name="Zhang H."/>
            <person name="O'Toole P.W."/>
        </authorList>
    </citation>
    <scope>NUCLEOTIDE SEQUENCE [LARGE SCALE GENOMIC DNA]</scope>
    <source>
        <strain evidence="2 3">DSM 16045</strain>
    </source>
</reference>
<evidence type="ECO:0000256" key="1">
    <source>
        <dbReference type="SAM" id="Phobius"/>
    </source>
</evidence>
<feature type="transmembrane region" description="Helical" evidence="1">
    <location>
        <begin position="12"/>
        <end position="32"/>
    </location>
</feature>
<keyword evidence="1" id="KW-1133">Transmembrane helix</keyword>
<sequence>MDMAALVNQMYYNMLMPSVISIYIIITGNKLLANQVDRGSMAYILSAPIRRTTVVTTQAIYFIGSLAATFLTTTGTFMMVNNMADAGFANDVIVYLNLGAFMVSLALAGIMFAASGIFNLSKNVMGTGGLLVLAFLIIAIVGSFADFGVPDLKPVQHFTILSLFDIKNILAGGSDWIPKIAVLGGIGIGTITLGGLSFVKKDLPL</sequence>
<dbReference type="PATRIC" id="fig|1423749.3.peg.1515"/>
<feature type="transmembrane region" description="Helical" evidence="1">
    <location>
        <begin position="92"/>
        <end position="112"/>
    </location>
</feature>
<name>A0A0R1VCD5_9LACO</name>
<dbReference type="Proteomes" id="UP000051739">
    <property type="component" value="Unassembled WGS sequence"/>
</dbReference>